<accession>A0A484FHJ9</accession>
<keyword evidence="2" id="KW-1185">Reference proteome</keyword>
<dbReference type="EMBL" id="AMCV02000028">
    <property type="protein sequence ID" value="TDZ17592.1"/>
    <property type="molecule type" value="Genomic_DNA"/>
</dbReference>
<evidence type="ECO:0000313" key="2">
    <source>
        <dbReference type="Proteomes" id="UP000014480"/>
    </source>
</evidence>
<sequence>MSSPWSWTAHIASRLTFNPVVVSDNFQLPVNYCIPQPDRYVRVDNVNVVSVLRILCRAIVAYLRSMLTSTTSHRGAHSLPRSTLISTV</sequence>
<name>A0A484FHJ9_COLOR</name>
<dbReference type="AlphaFoldDB" id="A0A484FHJ9"/>
<reference evidence="2" key="2">
    <citation type="journal article" date="2019" name="Mol. Plant Microbe Interact.">
        <title>Genome sequence resources for four phytopathogenic fungi from the Colletotrichum orbiculare species complex.</title>
        <authorList>
            <person name="Gan P."/>
            <person name="Tsushima A."/>
            <person name="Narusaka M."/>
            <person name="Narusaka Y."/>
            <person name="Takano Y."/>
            <person name="Kubo Y."/>
            <person name="Shirasu K."/>
        </authorList>
    </citation>
    <scope>GENOME REANNOTATION</scope>
    <source>
        <strain evidence="2">104-T / ATCC 96160 / CBS 514.97 / LARS 414 / MAFF 240422</strain>
    </source>
</reference>
<evidence type="ECO:0000313" key="1">
    <source>
        <dbReference type="EMBL" id="TDZ17592.1"/>
    </source>
</evidence>
<proteinExistence type="predicted"/>
<gene>
    <name evidence="1" type="ORF">Cob_v009590</name>
</gene>
<protein>
    <submittedName>
        <fullName evidence="1">Uncharacterized protein</fullName>
    </submittedName>
</protein>
<organism evidence="1 2">
    <name type="scientific">Colletotrichum orbiculare (strain 104-T / ATCC 96160 / CBS 514.97 / LARS 414 / MAFF 240422)</name>
    <name type="common">Cucumber anthracnose fungus</name>
    <name type="synonym">Colletotrichum lagenarium</name>
    <dbReference type="NCBI Taxonomy" id="1213857"/>
    <lineage>
        <taxon>Eukaryota</taxon>
        <taxon>Fungi</taxon>
        <taxon>Dikarya</taxon>
        <taxon>Ascomycota</taxon>
        <taxon>Pezizomycotina</taxon>
        <taxon>Sordariomycetes</taxon>
        <taxon>Hypocreomycetidae</taxon>
        <taxon>Glomerellales</taxon>
        <taxon>Glomerellaceae</taxon>
        <taxon>Colletotrichum</taxon>
        <taxon>Colletotrichum orbiculare species complex</taxon>
    </lineage>
</organism>
<dbReference type="Proteomes" id="UP000014480">
    <property type="component" value="Unassembled WGS sequence"/>
</dbReference>
<reference evidence="2" key="1">
    <citation type="journal article" date="2013" name="New Phytol.">
        <title>Comparative genomic and transcriptomic analyses reveal the hemibiotrophic stage shift of Colletotrichum fungi.</title>
        <authorList>
            <person name="Gan P."/>
            <person name="Ikeda K."/>
            <person name="Irieda H."/>
            <person name="Narusaka M."/>
            <person name="O'Connell R.J."/>
            <person name="Narusaka Y."/>
            <person name="Takano Y."/>
            <person name="Kubo Y."/>
            <person name="Shirasu K."/>
        </authorList>
    </citation>
    <scope>NUCLEOTIDE SEQUENCE [LARGE SCALE GENOMIC DNA]</scope>
    <source>
        <strain evidence="2">104-T / ATCC 96160 / CBS 514.97 / LARS 414 / MAFF 240422</strain>
    </source>
</reference>
<comment type="caution">
    <text evidence="1">The sequence shown here is derived from an EMBL/GenBank/DDBJ whole genome shotgun (WGS) entry which is preliminary data.</text>
</comment>